<dbReference type="AlphaFoldDB" id="A0AA90VGR2"/>
<gene>
    <name evidence="1" type="ORF">F7D57_08975</name>
</gene>
<comment type="caution">
    <text evidence="1">The sequence shown here is derived from an EMBL/GenBank/DDBJ whole genome shotgun (WGS) entry which is preliminary data.</text>
</comment>
<proteinExistence type="predicted"/>
<dbReference type="EMBL" id="VZBP01000119">
    <property type="protein sequence ID" value="MQO09840.1"/>
    <property type="molecule type" value="Genomic_DNA"/>
</dbReference>
<dbReference type="RefSeq" id="WP_153097176.1">
    <property type="nucleotide sequence ID" value="NZ_VZBP01000119.1"/>
</dbReference>
<protein>
    <submittedName>
        <fullName evidence="1">Uncharacterized protein</fullName>
    </submittedName>
</protein>
<name>A0AA90VGR2_9BACT</name>
<dbReference type="Proteomes" id="UP000405805">
    <property type="component" value="Unassembled WGS sequence"/>
</dbReference>
<dbReference type="PANTHER" id="PTHR16155">
    <property type="entry name" value="DED DOMAIN-CONTAINING PROTEIN"/>
    <property type="match status" value="1"/>
</dbReference>
<evidence type="ECO:0000313" key="2">
    <source>
        <dbReference type="Proteomes" id="UP000405805"/>
    </source>
</evidence>
<reference evidence="2" key="1">
    <citation type="submission" date="2019-09" db="EMBL/GenBank/DDBJ databases">
        <title>Distinct polysaccharide growth profiles of human intestinal Prevotella copri isolates.</title>
        <authorList>
            <person name="Fehlner-Peach H."/>
            <person name="Magnabosco C."/>
            <person name="Raghavan V."/>
            <person name="Scher J.U."/>
            <person name="Tett A."/>
            <person name="Cox L.M."/>
            <person name="Gottsegen C."/>
            <person name="Watters A."/>
            <person name="Wiltshire- Gordon J.D."/>
            <person name="Segata N."/>
            <person name="Bonneau R."/>
            <person name="Littman D.R."/>
        </authorList>
    </citation>
    <scope>NUCLEOTIDE SEQUENCE [LARGE SCALE GENOMIC DNA]</scope>
    <source>
        <strain evidence="2">iA624</strain>
    </source>
</reference>
<dbReference type="PANTHER" id="PTHR16155:SF19">
    <property type="entry name" value="DED DOMAIN-CONTAINING PROTEIN"/>
    <property type="match status" value="1"/>
</dbReference>
<sequence length="1207" mass="138668">MKRKFTIENVVERYSNAINDLAEVQRAINIKDEAARLKHMSDAGEALSQTIEWALHCCIDSHNSNTLSNNYEWAPEMINSFFLSGTEKKTLYSETLTGEKPTVNFDFLKSEKAAVTNNRKHRAGDLDFEKQKTYAIEIAKFIHEYLDDTTYLLTLDEMLAPEHDKMLEFYSACNSFSHQDCLFVLLLDNVVMQTANFEHLCRVKWDLVIDMYMNSQDNGFIKNALSAKSIPFKIINILDRVSEDTFPLYNGEVPVIMANGLPMKAMPYNNVRDWNRSYGSKLEKLLEQFFKVNTQQKVIVVSFMHNAEFVRSLFYSIDKFGRGLSFVIANDSDNKMASLHDDLADNIISSGLTPLEVNECISRYLPKRGENSEPATYILPDKDGSCVVKAIEMRSFEENFEVLYQGIEEGYQEKEEDFLRGLCSLTWEGAHRKFASVRNKHYQQYVAKVEKALMQGDRSLMLIHEPGFGGTTVARQIAYDLHDKFPTLVLKQYKGVSLKTQLEHIYDITSKSVLVIAEIPQVVSNDEFERLKDQLSSTRPILLLGVKRGTPSKDKAVNNLVVTDWGTDVCLLVDKFKPYLNRYPSQIQKEKENMLDKIVRESSEAYERTPFFIGLLTFDEDFYAIHSYLKKFVNAIQHNESQRKVLIYLSLCDVYGVKKALPEGFFASVFNEQDKIGSFSLENRFNRADGIVKSLLLLDRNAGQKKWQIRHPFFSQKLLPMLLNGTEAADNGTLMNLGSYCKQLIFEIARSSYRELLEETILQPLIIGTKADRAGENFTKLVTDMDAANQEDVFVALCDAFPENPHFCSHLARYYSKNEDFDTAIKYADLALELSVEKDSMLYHIKAMCYYRKIKSIIDAYNGKKIKNKEVEQDNLNLILQRFLPLASENFEYARCYQHDDEKEVTYLPNIYMLINVFDYAIDVRGLEKKKVLGEAITPYCRWIDDAQNLLDALKNAYVSNESEQYTLCEATMWESIKDFSEVISLLNSQIDKGQNISLVRRLLVRAYIKKNDKYKNENKTNSRLLSLMEENILSDPNEVNNYMLWFNVARYSHMNMETVLGKMNQWKGLNPTKDVLFYCFVFYAIKAINNDSTAAGIAINLLDQCKRAPGVDSVYIKEWFVNNGLGIKKKAELSNGVEERRRVYGTISTYKHPGDARITLDCGLEVFFKPSVKGITEANLHHNVSCLIGFSYDGIRAWDESVKLEE</sequence>
<organism evidence="1 2">
    <name type="scientific">Segatella copri</name>
    <dbReference type="NCBI Taxonomy" id="165179"/>
    <lineage>
        <taxon>Bacteria</taxon>
        <taxon>Pseudomonadati</taxon>
        <taxon>Bacteroidota</taxon>
        <taxon>Bacteroidia</taxon>
        <taxon>Bacteroidales</taxon>
        <taxon>Prevotellaceae</taxon>
        <taxon>Segatella</taxon>
    </lineage>
</organism>
<accession>A0AA90VGR2</accession>
<evidence type="ECO:0000313" key="1">
    <source>
        <dbReference type="EMBL" id="MQO09840.1"/>
    </source>
</evidence>
<dbReference type="GO" id="GO:0005737">
    <property type="term" value="C:cytoplasm"/>
    <property type="evidence" value="ECO:0007669"/>
    <property type="project" value="TreeGrafter"/>
</dbReference>